<evidence type="ECO:0000313" key="2">
    <source>
        <dbReference type="Proteomes" id="UP000623467"/>
    </source>
</evidence>
<sequence>MYATSTTFYHFLRVNKPFRRLALSKQLWVSLIRDLSSRYFIPHLEHIGGCTTAQLIAKVKCLVRGPETWSQKSSVPPTPSFSKKLPPAKDARILPGGRYFAVRLDSGALQCRDVLTGQTVWTHGFRCDYPWWEMQMLEDGHTAFFVFFEYFGITMVSELSLVQVNFKTGHSEELFSIELDRNSGQYYHPTVSGDFLAIALFKEMQSMIIAVNWRQRTYVVFDTSEASRISAKDHMAFVPGHIILATASSEPPHDHIVVVYALRSIASHWRPVEEFRSTNLPPREIRIRPGDVEPVLTQTLEHNGRVFRRPRSRGIRRIMMLHANPIRHGAYKLMLYASGPSRFPTGSSRPNPVDATVLFTYALNIAATDGSLFWAKISAFPAMPEYIYSSLSYAGYTVVTTLYSGPLKVVDPRLLPAPSHRLLKWVRTRPAMREVMVVSKQPADGSLSSTGVLLVARRDGIEVSCWI</sequence>
<comment type="caution">
    <text evidence="1">The sequence shown here is derived from an EMBL/GenBank/DDBJ whole genome shotgun (WGS) entry which is preliminary data.</text>
</comment>
<dbReference type="EMBL" id="JACAZH010000010">
    <property type="protein sequence ID" value="KAF7357213.1"/>
    <property type="molecule type" value="Genomic_DNA"/>
</dbReference>
<accession>A0A8H6YA45</accession>
<proteinExistence type="predicted"/>
<gene>
    <name evidence="1" type="ORF">MSAN_01316200</name>
</gene>
<evidence type="ECO:0008006" key="3">
    <source>
        <dbReference type="Google" id="ProtNLM"/>
    </source>
</evidence>
<keyword evidence="2" id="KW-1185">Reference proteome</keyword>
<dbReference type="OrthoDB" id="3061096at2759"/>
<evidence type="ECO:0000313" key="1">
    <source>
        <dbReference type="EMBL" id="KAF7357213.1"/>
    </source>
</evidence>
<dbReference type="SUPFAM" id="SSF82171">
    <property type="entry name" value="DPP6 N-terminal domain-like"/>
    <property type="match status" value="1"/>
</dbReference>
<name>A0A8H6YA45_9AGAR</name>
<dbReference type="AlphaFoldDB" id="A0A8H6YA45"/>
<dbReference type="Proteomes" id="UP000623467">
    <property type="component" value="Unassembled WGS sequence"/>
</dbReference>
<organism evidence="1 2">
    <name type="scientific">Mycena sanguinolenta</name>
    <dbReference type="NCBI Taxonomy" id="230812"/>
    <lineage>
        <taxon>Eukaryota</taxon>
        <taxon>Fungi</taxon>
        <taxon>Dikarya</taxon>
        <taxon>Basidiomycota</taxon>
        <taxon>Agaricomycotina</taxon>
        <taxon>Agaricomycetes</taxon>
        <taxon>Agaricomycetidae</taxon>
        <taxon>Agaricales</taxon>
        <taxon>Marasmiineae</taxon>
        <taxon>Mycenaceae</taxon>
        <taxon>Mycena</taxon>
    </lineage>
</organism>
<reference evidence="1" key="1">
    <citation type="submission" date="2020-05" db="EMBL/GenBank/DDBJ databases">
        <title>Mycena genomes resolve the evolution of fungal bioluminescence.</title>
        <authorList>
            <person name="Tsai I.J."/>
        </authorList>
    </citation>
    <scope>NUCLEOTIDE SEQUENCE</scope>
    <source>
        <strain evidence="1">160909Yilan</strain>
    </source>
</reference>
<protein>
    <recommendedName>
        <fullName evidence="3">F-box domain-containing protein</fullName>
    </recommendedName>
</protein>